<dbReference type="EMBL" id="CP005974">
    <property type="protein sequence ID" value="AJR09897.1"/>
    <property type="molecule type" value="Genomic_DNA"/>
</dbReference>
<name>A0A0C5WU17_9GAMM</name>
<dbReference type="AlphaFoldDB" id="A0A0C5WU17"/>
<dbReference type="Proteomes" id="UP000032303">
    <property type="component" value="Chromosome 2"/>
</dbReference>
<proteinExistence type="predicted"/>
<keyword evidence="2" id="KW-1185">Reference proteome</keyword>
<dbReference type="KEGG" id="pgb:H744_2c3255"/>
<evidence type="ECO:0000313" key="2">
    <source>
        <dbReference type="Proteomes" id="UP000032303"/>
    </source>
</evidence>
<organism evidence="1 2">
    <name type="scientific">Photobacterium gaetbulicola Gung47</name>
    <dbReference type="NCBI Taxonomy" id="658445"/>
    <lineage>
        <taxon>Bacteria</taxon>
        <taxon>Pseudomonadati</taxon>
        <taxon>Pseudomonadota</taxon>
        <taxon>Gammaproteobacteria</taxon>
        <taxon>Vibrionales</taxon>
        <taxon>Vibrionaceae</taxon>
        <taxon>Photobacterium</taxon>
    </lineage>
</organism>
<sequence>MFFSRAHEGVASTNQTAYRVGFSHGRQRLFGRVHQLGIRSKCCWLLGHLADLVTEGCNIGIVVTDLGRDHHITHIQAAVEATGRPRIEHDIRLEDFKQNRSAHSCSHFADARLQQYHVGAVECTGVERTARFVVRFAVRQLIFKDGNFLLHRADNADFHQYSLLLGNKPPVRGRWEWLDCNMREQDNAKLPSG</sequence>
<dbReference type="HOGENOM" id="CLU_1407627_0_0_6"/>
<protein>
    <submittedName>
        <fullName evidence="1">Uncharacterized protein</fullName>
    </submittedName>
</protein>
<evidence type="ECO:0000313" key="1">
    <source>
        <dbReference type="EMBL" id="AJR09897.1"/>
    </source>
</evidence>
<reference evidence="1 2" key="1">
    <citation type="submission" date="2013-05" db="EMBL/GenBank/DDBJ databases">
        <title>Complete genome sequence of the lipase-producing bacterium Photobacterium gaetbulicola Gung47.</title>
        <authorList>
            <person name="Kim Y.-O."/>
        </authorList>
    </citation>
    <scope>NUCLEOTIDE SEQUENCE [LARGE SCALE GENOMIC DNA]</scope>
    <source>
        <strain evidence="1 2">Gung47</strain>
    </source>
</reference>
<accession>A0A0C5WU17</accession>
<gene>
    <name evidence="1" type="ORF">H744_2c3255</name>
</gene>